<evidence type="ECO:0000313" key="1">
    <source>
        <dbReference type="EMBL" id="PKY58255.1"/>
    </source>
</evidence>
<accession>A0A2I1HH99</accession>
<dbReference type="EMBL" id="LLXI01002921">
    <property type="protein sequence ID" value="PKY58255.1"/>
    <property type="molecule type" value="Genomic_DNA"/>
</dbReference>
<keyword evidence="2" id="KW-1185">Reference proteome</keyword>
<organism evidence="1 2">
    <name type="scientific">Rhizophagus irregularis</name>
    <dbReference type="NCBI Taxonomy" id="588596"/>
    <lineage>
        <taxon>Eukaryota</taxon>
        <taxon>Fungi</taxon>
        <taxon>Fungi incertae sedis</taxon>
        <taxon>Mucoromycota</taxon>
        <taxon>Glomeromycotina</taxon>
        <taxon>Glomeromycetes</taxon>
        <taxon>Glomerales</taxon>
        <taxon>Glomeraceae</taxon>
        <taxon>Rhizophagus</taxon>
    </lineage>
</organism>
<reference evidence="1 2" key="1">
    <citation type="submission" date="2015-10" db="EMBL/GenBank/DDBJ databases">
        <title>Genome analyses suggest a sexual origin of heterokaryosis in a supposedly ancient asexual fungus.</title>
        <authorList>
            <person name="Ropars J."/>
            <person name="Sedzielewska K."/>
            <person name="Noel J."/>
            <person name="Charron P."/>
            <person name="Farinelli L."/>
            <person name="Marton T."/>
            <person name="Kruger M."/>
            <person name="Pelin A."/>
            <person name="Brachmann A."/>
            <person name="Corradi N."/>
        </authorList>
    </citation>
    <scope>NUCLEOTIDE SEQUENCE [LARGE SCALE GENOMIC DNA]</scope>
    <source>
        <strain evidence="1 2">A4</strain>
    </source>
</reference>
<evidence type="ECO:0000313" key="2">
    <source>
        <dbReference type="Proteomes" id="UP000234323"/>
    </source>
</evidence>
<sequence length="86" mass="9609">METLEHFFTCLPDSLSIIDHASPPVPTRKKLTDLLDQFIRRLAKKASASPKALPAYPGVMLPVSSQELFSNYTAKFIINYGDLDAR</sequence>
<dbReference type="Proteomes" id="UP000234323">
    <property type="component" value="Unassembled WGS sequence"/>
</dbReference>
<name>A0A2I1HH99_9GLOM</name>
<gene>
    <name evidence="1" type="ORF">RhiirA4_480010</name>
</gene>
<dbReference type="AlphaFoldDB" id="A0A2I1HH99"/>
<protein>
    <submittedName>
        <fullName evidence="1">Uncharacterized protein</fullName>
    </submittedName>
</protein>
<proteinExistence type="predicted"/>
<comment type="caution">
    <text evidence="1">The sequence shown here is derived from an EMBL/GenBank/DDBJ whole genome shotgun (WGS) entry which is preliminary data.</text>
</comment>